<feature type="compositionally biased region" description="Polar residues" evidence="1">
    <location>
        <begin position="113"/>
        <end position="124"/>
    </location>
</feature>
<accession>A0AAN9T520</accession>
<protein>
    <submittedName>
        <fullName evidence="2">Uncharacterized protein</fullName>
    </submittedName>
</protein>
<feature type="compositionally biased region" description="Low complexity" evidence="1">
    <location>
        <begin position="92"/>
        <end position="112"/>
    </location>
</feature>
<evidence type="ECO:0000313" key="3">
    <source>
        <dbReference type="Proteomes" id="UP001367676"/>
    </source>
</evidence>
<sequence>MATISYTFGLVPATALSASSAISGCVSSFDMCELSCAKRSNLQPFSTKVNISDTCEIFRNGTKIKPIEIKTKPWLANPFNLDAECQQKGVKSTTTDQPSSTTSSPSQRTPDQNSAPVATNTLNRGSKHPTIVNIPPE</sequence>
<organism evidence="2 3">
    <name type="scientific">Parthenolecanium corni</name>
    <dbReference type="NCBI Taxonomy" id="536013"/>
    <lineage>
        <taxon>Eukaryota</taxon>
        <taxon>Metazoa</taxon>
        <taxon>Ecdysozoa</taxon>
        <taxon>Arthropoda</taxon>
        <taxon>Hexapoda</taxon>
        <taxon>Insecta</taxon>
        <taxon>Pterygota</taxon>
        <taxon>Neoptera</taxon>
        <taxon>Paraneoptera</taxon>
        <taxon>Hemiptera</taxon>
        <taxon>Sternorrhyncha</taxon>
        <taxon>Coccoidea</taxon>
        <taxon>Coccidae</taxon>
        <taxon>Parthenolecanium</taxon>
    </lineage>
</organism>
<keyword evidence="3" id="KW-1185">Reference proteome</keyword>
<feature type="region of interest" description="Disordered" evidence="1">
    <location>
        <begin position="86"/>
        <end position="137"/>
    </location>
</feature>
<evidence type="ECO:0000256" key="1">
    <source>
        <dbReference type="SAM" id="MobiDB-lite"/>
    </source>
</evidence>
<dbReference type="AlphaFoldDB" id="A0AAN9T520"/>
<evidence type="ECO:0000313" key="2">
    <source>
        <dbReference type="EMBL" id="KAK7574082.1"/>
    </source>
</evidence>
<name>A0AAN9T520_9HEMI</name>
<reference evidence="2 3" key="1">
    <citation type="submission" date="2024-03" db="EMBL/GenBank/DDBJ databases">
        <title>Adaptation during the transition from Ophiocordyceps entomopathogen to insect associate is accompanied by gene loss and intensified selection.</title>
        <authorList>
            <person name="Ward C.M."/>
            <person name="Onetto C.A."/>
            <person name="Borneman A.R."/>
        </authorList>
    </citation>
    <scope>NUCLEOTIDE SEQUENCE [LARGE SCALE GENOMIC DNA]</scope>
    <source>
        <strain evidence="2">AWRI1</strain>
        <tissue evidence="2">Single Adult Female</tissue>
    </source>
</reference>
<proteinExistence type="predicted"/>
<dbReference type="EMBL" id="JBBCAQ010000037">
    <property type="protein sequence ID" value="KAK7574082.1"/>
    <property type="molecule type" value="Genomic_DNA"/>
</dbReference>
<dbReference type="Proteomes" id="UP001367676">
    <property type="component" value="Unassembled WGS sequence"/>
</dbReference>
<gene>
    <name evidence="2" type="ORF">V9T40_011273</name>
</gene>
<comment type="caution">
    <text evidence="2">The sequence shown here is derived from an EMBL/GenBank/DDBJ whole genome shotgun (WGS) entry which is preliminary data.</text>
</comment>